<feature type="domain" description="Gfo/Idh/MocA-like oxidoreductase N-terminal" evidence="1">
    <location>
        <begin position="25"/>
        <end position="129"/>
    </location>
</feature>
<dbReference type="Pfam" id="PF22725">
    <property type="entry name" value="GFO_IDH_MocA_C3"/>
    <property type="match status" value="1"/>
</dbReference>
<evidence type="ECO:0000259" key="1">
    <source>
        <dbReference type="Pfam" id="PF01408"/>
    </source>
</evidence>
<organism evidence="3 4">
    <name type="scientific">Ereboglobus luteus</name>
    <dbReference type="NCBI Taxonomy" id="1796921"/>
    <lineage>
        <taxon>Bacteria</taxon>
        <taxon>Pseudomonadati</taxon>
        <taxon>Verrucomicrobiota</taxon>
        <taxon>Opitutia</taxon>
        <taxon>Opitutales</taxon>
        <taxon>Opitutaceae</taxon>
        <taxon>Ereboglobus</taxon>
    </lineage>
</organism>
<evidence type="ECO:0000313" key="3">
    <source>
        <dbReference type="EMBL" id="AWI09343.1"/>
    </source>
</evidence>
<dbReference type="InterPro" id="IPR036291">
    <property type="entry name" value="NAD(P)-bd_dom_sf"/>
</dbReference>
<feature type="domain" description="GFO/IDH/MocA-like oxidoreductase" evidence="2">
    <location>
        <begin position="140"/>
        <end position="264"/>
    </location>
</feature>
<dbReference type="SUPFAM" id="SSF51735">
    <property type="entry name" value="NAD(P)-binding Rossmann-fold domains"/>
    <property type="match status" value="1"/>
</dbReference>
<dbReference type="KEGG" id="elut:CKA38_08900"/>
<gene>
    <name evidence="3" type="ORF">CKA38_08900</name>
</gene>
<dbReference type="Gene3D" id="3.40.50.720">
    <property type="entry name" value="NAD(P)-binding Rossmann-like Domain"/>
    <property type="match status" value="1"/>
</dbReference>
<evidence type="ECO:0000313" key="4">
    <source>
        <dbReference type="Proteomes" id="UP000244896"/>
    </source>
</evidence>
<dbReference type="Proteomes" id="UP000244896">
    <property type="component" value="Chromosome"/>
</dbReference>
<sequence length="341" mass="36726">MAARPINKINLIMLRVALYGTNGHQIQNALVSQPGARIAAICEFPRGQLPPPLRDDTAIREHPTLDALLADPNIDLVSLCSPRRADQAAQAIRALRAGKHVLAEKPCALTEADLDTIIRTARETGRAFHEMAGTAFAQPYLAMREIARSGRLGEIVQIIAEKSYPYFDARPQDEAVDGGIIMQNAIHALRFVEHVACVPIASIRAAETTLGNPRPDGGLRMAASFLLTLKNGGLASIAANYLNPRGTKIWGDESLKIIGTLGIVESRGGGQTTRLVIGDDDLGPVDATPPECGFLQTLLASLQGRASMPFSIEDELSPTRWVIRAKQSATQNLNPPTPPFQ</sequence>
<reference evidence="3 4" key="1">
    <citation type="journal article" date="2018" name="Syst. Appl. Microbiol.">
        <title>Ereboglobus luteus gen. nov. sp. nov. from cockroach guts, and new insights into the oxygen relationship of the genera Opitutus and Didymococcus (Verrucomicrobia: Opitutaceae).</title>
        <authorList>
            <person name="Tegtmeier D."/>
            <person name="Belitz A."/>
            <person name="Radek R."/>
            <person name="Heimerl T."/>
            <person name="Brune A."/>
        </authorList>
    </citation>
    <scope>NUCLEOTIDE SEQUENCE [LARGE SCALE GENOMIC DNA]</scope>
    <source>
        <strain evidence="3 4">Ho45</strain>
    </source>
</reference>
<proteinExistence type="predicted"/>
<dbReference type="InterPro" id="IPR000683">
    <property type="entry name" value="Gfo/Idh/MocA-like_OxRdtase_N"/>
</dbReference>
<keyword evidence="4" id="KW-1185">Reference proteome</keyword>
<dbReference type="Gene3D" id="3.30.360.10">
    <property type="entry name" value="Dihydrodipicolinate Reductase, domain 2"/>
    <property type="match status" value="1"/>
</dbReference>
<dbReference type="PANTHER" id="PTHR43377">
    <property type="entry name" value="BILIVERDIN REDUCTASE A"/>
    <property type="match status" value="1"/>
</dbReference>
<dbReference type="EMBL" id="CP023004">
    <property type="protein sequence ID" value="AWI09343.1"/>
    <property type="molecule type" value="Genomic_DNA"/>
</dbReference>
<dbReference type="AlphaFoldDB" id="A0A2U8E387"/>
<protein>
    <submittedName>
        <fullName evidence="3">Uncharacterized protein</fullName>
    </submittedName>
</protein>
<dbReference type="InterPro" id="IPR055170">
    <property type="entry name" value="GFO_IDH_MocA-like_dom"/>
</dbReference>
<dbReference type="SUPFAM" id="SSF55347">
    <property type="entry name" value="Glyceraldehyde-3-phosphate dehydrogenase-like, C-terminal domain"/>
    <property type="match status" value="1"/>
</dbReference>
<accession>A0A2U8E387</accession>
<name>A0A2U8E387_9BACT</name>
<dbReference type="GO" id="GO:0000166">
    <property type="term" value="F:nucleotide binding"/>
    <property type="evidence" value="ECO:0007669"/>
    <property type="project" value="InterPro"/>
</dbReference>
<dbReference type="InterPro" id="IPR051450">
    <property type="entry name" value="Gfo/Idh/MocA_Oxidoreductases"/>
</dbReference>
<dbReference type="Pfam" id="PF01408">
    <property type="entry name" value="GFO_IDH_MocA"/>
    <property type="match status" value="1"/>
</dbReference>
<dbReference type="PANTHER" id="PTHR43377:SF1">
    <property type="entry name" value="BILIVERDIN REDUCTASE A"/>
    <property type="match status" value="1"/>
</dbReference>
<evidence type="ECO:0000259" key="2">
    <source>
        <dbReference type="Pfam" id="PF22725"/>
    </source>
</evidence>